<protein>
    <submittedName>
        <fullName evidence="2">Unannotated protein</fullName>
    </submittedName>
</protein>
<name>A0A6J6DK57_9ZZZZ</name>
<evidence type="ECO:0000313" key="2">
    <source>
        <dbReference type="EMBL" id="CAB4564451.1"/>
    </source>
</evidence>
<organism evidence="2">
    <name type="scientific">freshwater metagenome</name>
    <dbReference type="NCBI Taxonomy" id="449393"/>
    <lineage>
        <taxon>unclassified sequences</taxon>
        <taxon>metagenomes</taxon>
        <taxon>ecological metagenomes</taxon>
    </lineage>
</organism>
<dbReference type="AlphaFoldDB" id="A0A6J6DK57"/>
<proteinExistence type="predicted"/>
<dbReference type="EMBL" id="CAEZTI010000098">
    <property type="protein sequence ID" value="CAB4564451.1"/>
    <property type="molecule type" value="Genomic_DNA"/>
</dbReference>
<sequence length="47" mass="5048">MPQAEDPSYRLTTDDADNTIMSPSKTSDATVIPIQYTTAGGRSVGMR</sequence>
<accession>A0A6J6DK57</accession>
<reference evidence="2" key="1">
    <citation type="submission" date="2020-05" db="EMBL/GenBank/DDBJ databases">
        <authorList>
            <person name="Chiriac C."/>
            <person name="Salcher M."/>
            <person name="Ghai R."/>
            <person name="Kavagutti S V."/>
        </authorList>
    </citation>
    <scope>NUCLEOTIDE SEQUENCE</scope>
</reference>
<evidence type="ECO:0000256" key="1">
    <source>
        <dbReference type="SAM" id="MobiDB-lite"/>
    </source>
</evidence>
<feature type="region of interest" description="Disordered" evidence="1">
    <location>
        <begin position="1"/>
        <end position="25"/>
    </location>
</feature>
<gene>
    <name evidence="2" type="ORF">UFOPK1619_00579</name>
</gene>